<feature type="signal peptide" evidence="1">
    <location>
        <begin position="1"/>
        <end position="26"/>
    </location>
</feature>
<evidence type="ECO:0000256" key="1">
    <source>
        <dbReference type="SAM" id="SignalP"/>
    </source>
</evidence>
<evidence type="ECO:0000313" key="2">
    <source>
        <dbReference type="EMBL" id="AKP51265.1"/>
    </source>
</evidence>
<dbReference type="EMBL" id="CP012040">
    <property type="protein sequence ID" value="AKP51265.1"/>
    <property type="molecule type" value="Genomic_DNA"/>
</dbReference>
<dbReference type="STRING" id="320787.CA2015_1832"/>
<organism evidence="2 3">
    <name type="scientific">Cyclobacterium amurskyense</name>
    <dbReference type="NCBI Taxonomy" id="320787"/>
    <lineage>
        <taxon>Bacteria</taxon>
        <taxon>Pseudomonadati</taxon>
        <taxon>Bacteroidota</taxon>
        <taxon>Cytophagia</taxon>
        <taxon>Cytophagales</taxon>
        <taxon>Cyclobacteriaceae</taxon>
        <taxon>Cyclobacterium</taxon>
    </lineage>
</organism>
<protein>
    <submittedName>
        <fullName evidence="2">Secreted peptidase, family M16</fullName>
    </submittedName>
</protein>
<name>A0A0H4PDR4_9BACT</name>
<keyword evidence="1" id="KW-0732">Signal</keyword>
<proteinExistence type="predicted"/>
<reference evidence="2 3" key="1">
    <citation type="submission" date="2015-07" db="EMBL/GenBank/DDBJ databases">
        <authorList>
            <person name="Kim K.M."/>
        </authorList>
    </citation>
    <scope>NUCLEOTIDE SEQUENCE [LARGE SCALE GENOMIC DNA]</scope>
    <source>
        <strain evidence="2 3">KCTC 12363</strain>
    </source>
</reference>
<sequence length="241" mass="26757">MISMRKIIFPLGLALLLVMVQAVSYAATVKDPLVDKTPQEIIKDYIKAIGGEEKISSIKTIVLVMEAEIQGMKIEIDTNRDMEGMRLMQQMVVDGNVIQKTVVKDNEGYMSAMGQVKSLSADELETLKTNIYAFPELYYEEMGFTVNKGENATIKGEDAYTIIVTNSAGLESTEYFSVATGLKLKMVADVAGDVEFDEYQEVEGIMFPMKVTISNPMLPVPMETHVVSIQVNEPLDNSLFE</sequence>
<dbReference type="Proteomes" id="UP000036520">
    <property type="component" value="Chromosome"/>
</dbReference>
<feature type="chain" id="PRO_5005208007" evidence="1">
    <location>
        <begin position="27"/>
        <end position="241"/>
    </location>
</feature>
<evidence type="ECO:0000313" key="3">
    <source>
        <dbReference type="Proteomes" id="UP000036520"/>
    </source>
</evidence>
<dbReference type="KEGG" id="camu:CA2015_1832"/>
<dbReference type="AlphaFoldDB" id="A0A0H4PDR4"/>
<keyword evidence="3" id="KW-1185">Reference proteome</keyword>
<gene>
    <name evidence="2" type="ORF">CA2015_1832</name>
</gene>
<accession>A0A0H4PDR4</accession>